<reference evidence="3" key="1">
    <citation type="submission" date="2020-05" db="EMBL/GenBank/DDBJ databases">
        <authorList>
            <person name="Chiriac C."/>
            <person name="Salcher M."/>
            <person name="Ghai R."/>
            <person name="Kavagutti S V."/>
        </authorList>
    </citation>
    <scope>NUCLEOTIDE SEQUENCE</scope>
</reference>
<dbReference type="GO" id="GO:0016491">
    <property type="term" value="F:oxidoreductase activity"/>
    <property type="evidence" value="ECO:0007669"/>
    <property type="project" value="UniProtKB-KW"/>
</dbReference>
<dbReference type="PRINTS" id="PR00069">
    <property type="entry name" value="ALDKETRDTASE"/>
</dbReference>
<dbReference type="SUPFAM" id="SSF51430">
    <property type="entry name" value="NAD(P)-linked oxidoreductase"/>
    <property type="match status" value="1"/>
</dbReference>
<dbReference type="Pfam" id="PF00248">
    <property type="entry name" value="Aldo_ket_red"/>
    <property type="match status" value="1"/>
</dbReference>
<dbReference type="InterPro" id="IPR036812">
    <property type="entry name" value="NAD(P)_OxRdtase_dom_sf"/>
</dbReference>
<evidence type="ECO:0000259" key="2">
    <source>
        <dbReference type="Pfam" id="PF00248"/>
    </source>
</evidence>
<gene>
    <name evidence="3" type="ORF">UFOPK2782_00317</name>
    <name evidence="4" type="ORF">UFOPK3828_00623</name>
</gene>
<dbReference type="FunFam" id="3.20.20.100:FF:000004">
    <property type="entry name" value="Oxidoreductase, aldo/keto reductase"/>
    <property type="match status" value="1"/>
</dbReference>
<name>A0A6J6S8R3_9ZZZZ</name>
<protein>
    <submittedName>
        <fullName evidence="3">Unannotated protein</fullName>
    </submittedName>
</protein>
<dbReference type="PROSITE" id="PS00062">
    <property type="entry name" value="ALDOKETO_REDUCTASE_2"/>
    <property type="match status" value="1"/>
</dbReference>
<dbReference type="AlphaFoldDB" id="A0A6J6S8R3"/>
<dbReference type="PANTHER" id="PTHR43364">
    <property type="entry name" value="NADH-SPECIFIC METHYLGLYOXAL REDUCTASE-RELATED"/>
    <property type="match status" value="1"/>
</dbReference>
<dbReference type="PANTHER" id="PTHR43364:SF18">
    <property type="entry name" value="OXIDOREDUCTASE"/>
    <property type="match status" value="1"/>
</dbReference>
<dbReference type="InterPro" id="IPR023210">
    <property type="entry name" value="NADP_OxRdtase_dom"/>
</dbReference>
<sequence>MEKRILGNSGLRVSRIGLGTMTWGRDTDEHEAADQLKTFLDAGGNLIDTAAMYGDGDSERVIGGFIGTLAKREDLIIATKAGISFAGGERSVNNSRTNLLSDLDKSLSRLGVDYIDLWQIHTWDPMVPLEESLSAIDQAVSSGRVRYVGVSNFSGWQLARAATLQNPLFGKSPIISSQVEYSLLNRGIEAEVIPASIEMNIGVLAWSPIGRGVLTGKYRNGSPSDSRGASPHFSGFIAPYLDERSRKIVEAVCVASDGLGYSPLEVALSWVREGYGITSAIVGARTAAQLRGILTVEEITLPDQVRAALDEISADIN</sequence>
<evidence type="ECO:0000256" key="1">
    <source>
        <dbReference type="ARBA" id="ARBA00023002"/>
    </source>
</evidence>
<dbReference type="InterPro" id="IPR018170">
    <property type="entry name" value="Aldo/ket_reductase_CS"/>
</dbReference>
<feature type="domain" description="NADP-dependent oxidoreductase" evidence="2">
    <location>
        <begin position="15"/>
        <end position="313"/>
    </location>
</feature>
<evidence type="ECO:0000313" key="4">
    <source>
        <dbReference type="EMBL" id="CAB4955336.1"/>
    </source>
</evidence>
<dbReference type="InterPro" id="IPR020471">
    <property type="entry name" value="AKR"/>
</dbReference>
<organism evidence="3">
    <name type="scientific">freshwater metagenome</name>
    <dbReference type="NCBI Taxonomy" id="449393"/>
    <lineage>
        <taxon>unclassified sequences</taxon>
        <taxon>metagenomes</taxon>
        <taxon>ecological metagenomes</taxon>
    </lineage>
</organism>
<evidence type="ECO:0000313" key="3">
    <source>
        <dbReference type="EMBL" id="CAB4731035.1"/>
    </source>
</evidence>
<dbReference type="InterPro" id="IPR050523">
    <property type="entry name" value="AKR_Detox_Biosynth"/>
</dbReference>
<accession>A0A6J6S8R3</accession>
<dbReference type="EMBL" id="CAFBNP010000109">
    <property type="protein sequence ID" value="CAB4955336.1"/>
    <property type="molecule type" value="Genomic_DNA"/>
</dbReference>
<dbReference type="EMBL" id="CAEZYS010000024">
    <property type="protein sequence ID" value="CAB4731035.1"/>
    <property type="molecule type" value="Genomic_DNA"/>
</dbReference>
<dbReference type="GO" id="GO:0005829">
    <property type="term" value="C:cytosol"/>
    <property type="evidence" value="ECO:0007669"/>
    <property type="project" value="TreeGrafter"/>
</dbReference>
<keyword evidence="1" id="KW-0560">Oxidoreductase</keyword>
<dbReference type="Gene3D" id="3.20.20.100">
    <property type="entry name" value="NADP-dependent oxidoreductase domain"/>
    <property type="match status" value="1"/>
</dbReference>
<proteinExistence type="predicted"/>